<dbReference type="EMBL" id="SEWF01000015">
    <property type="protein sequence ID" value="RYU95367.1"/>
    <property type="molecule type" value="Genomic_DNA"/>
</dbReference>
<evidence type="ECO:0000256" key="10">
    <source>
        <dbReference type="ARBA" id="ARBA00032441"/>
    </source>
</evidence>
<comment type="subcellular location">
    <subcellularLocation>
        <location evidence="1">Cytoplasm</location>
    </subcellularLocation>
</comment>
<dbReference type="GO" id="GO:0005524">
    <property type="term" value="F:ATP binding"/>
    <property type="evidence" value="ECO:0007669"/>
    <property type="project" value="UniProtKB-KW"/>
</dbReference>
<sequence>MIYYLTDLEEIAKKIIGKAEDKTIWIFEGEMGAGKTTMIKAICKELGVLSTVQSPTFSIVNEYVTADGGNIYHFDFYRLKRESEALDFGIEEYFDSGNICLLEWAQKIESLLPENCYTIRIEVIDNNSRSLSLN</sequence>
<dbReference type="PANTHER" id="PTHR33540:SF2">
    <property type="entry name" value="TRNA THREONYLCARBAMOYLADENOSINE BIOSYNTHESIS PROTEIN TSAE"/>
    <property type="match status" value="1"/>
</dbReference>
<dbReference type="SUPFAM" id="SSF52540">
    <property type="entry name" value="P-loop containing nucleoside triphosphate hydrolases"/>
    <property type="match status" value="1"/>
</dbReference>
<comment type="caution">
    <text evidence="11">The sequence shown here is derived from an EMBL/GenBank/DDBJ whole genome shotgun (WGS) entry which is preliminary data.</text>
</comment>
<dbReference type="AlphaFoldDB" id="A0A4Q5M0K6"/>
<dbReference type="GO" id="GO:0005737">
    <property type="term" value="C:cytoplasm"/>
    <property type="evidence" value="ECO:0007669"/>
    <property type="project" value="UniProtKB-SubCell"/>
</dbReference>
<keyword evidence="9" id="KW-0460">Magnesium</keyword>
<evidence type="ECO:0000256" key="6">
    <source>
        <dbReference type="ARBA" id="ARBA00022723"/>
    </source>
</evidence>
<evidence type="ECO:0000256" key="3">
    <source>
        <dbReference type="ARBA" id="ARBA00019010"/>
    </source>
</evidence>
<evidence type="ECO:0000256" key="1">
    <source>
        <dbReference type="ARBA" id="ARBA00004496"/>
    </source>
</evidence>
<dbReference type="Gene3D" id="3.40.50.300">
    <property type="entry name" value="P-loop containing nucleotide triphosphate hydrolases"/>
    <property type="match status" value="1"/>
</dbReference>
<dbReference type="RefSeq" id="WP_130021201.1">
    <property type="nucleotide sequence ID" value="NZ_SEWF01000015.1"/>
</dbReference>
<dbReference type="OrthoDB" id="9815896at2"/>
<keyword evidence="11" id="KW-0808">Transferase</keyword>
<evidence type="ECO:0000256" key="2">
    <source>
        <dbReference type="ARBA" id="ARBA00007599"/>
    </source>
</evidence>
<dbReference type="Pfam" id="PF02367">
    <property type="entry name" value="TsaE"/>
    <property type="match status" value="1"/>
</dbReference>
<accession>A0A4Q5M0K6</accession>
<dbReference type="InterPro" id="IPR027417">
    <property type="entry name" value="P-loop_NTPase"/>
</dbReference>
<protein>
    <recommendedName>
        <fullName evidence="3">tRNA threonylcarbamoyladenosine biosynthesis protein TsaE</fullName>
    </recommendedName>
    <alternativeName>
        <fullName evidence="10">t(6)A37 threonylcarbamoyladenosine biosynthesis protein TsaE</fullName>
    </alternativeName>
</protein>
<evidence type="ECO:0000256" key="5">
    <source>
        <dbReference type="ARBA" id="ARBA00022694"/>
    </source>
</evidence>
<evidence type="ECO:0000313" key="11">
    <source>
        <dbReference type="EMBL" id="RYU95367.1"/>
    </source>
</evidence>
<keyword evidence="7" id="KW-0547">Nucleotide-binding</keyword>
<dbReference type="GO" id="GO:0016740">
    <property type="term" value="F:transferase activity"/>
    <property type="evidence" value="ECO:0007669"/>
    <property type="project" value="UniProtKB-KW"/>
</dbReference>
<evidence type="ECO:0000256" key="4">
    <source>
        <dbReference type="ARBA" id="ARBA00022490"/>
    </source>
</evidence>
<keyword evidence="6" id="KW-0479">Metal-binding</keyword>
<comment type="similarity">
    <text evidence="2">Belongs to the TsaE family.</text>
</comment>
<dbReference type="PANTHER" id="PTHR33540">
    <property type="entry name" value="TRNA THREONYLCARBAMOYLADENOSINE BIOSYNTHESIS PROTEIN TSAE"/>
    <property type="match status" value="1"/>
</dbReference>
<keyword evidence="12" id="KW-1185">Reference proteome</keyword>
<evidence type="ECO:0000256" key="7">
    <source>
        <dbReference type="ARBA" id="ARBA00022741"/>
    </source>
</evidence>
<proteinExistence type="inferred from homology"/>
<reference evidence="11 12" key="1">
    <citation type="submission" date="2019-02" db="EMBL/GenBank/DDBJ databases">
        <title>Bacterial novel species Emticicia sp. 17J42-9 isolated from soil.</title>
        <authorList>
            <person name="Jung H.-Y."/>
        </authorList>
    </citation>
    <scope>NUCLEOTIDE SEQUENCE [LARGE SCALE GENOMIC DNA]</scope>
    <source>
        <strain evidence="11 12">17J42-9</strain>
    </source>
</reference>
<keyword evidence="4" id="KW-0963">Cytoplasm</keyword>
<name>A0A4Q5M0K6_9BACT</name>
<gene>
    <name evidence="11" type="primary">tsaE</name>
    <name evidence="11" type="ORF">EWM59_11905</name>
</gene>
<evidence type="ECO:0000256" key="9">
    <source>
        <dbReference type="ARBA" id="ARBA00022842"/>
    </source>
</evidence>
<dbReference type="InterPro" id="IPR003442">
    <property type="entry name" value="T6A_TsaE"/>
</dbReference>
<dbReference type="GO" id="GO:0002949">
    <property type="term" value="P:tRNA threonylcarbamoyladenosine modification"/>
    <property type="evidence" value="ECO:0007669"/>
    <property type="project" value="InterPro"/>
</dbReference>
<organism evidence="11 12">
    <name type="scientific">Emticicia agri</name>
    <dbReference type="NCBI Taxonomy" id="2492393"/>
    <lineage>
        <taxon>Bacteria</taxon>
        <taxon>Pseudomonadati</taxon>
        <taxon>Bacteroidota</taxon>
        <taxon>Cytophagia</taxon>
        <taxon>Cytophagales</taxon>
        <taxon>Leadbetterellaceae</taxon>
        <taxon>Emticicia</taxon>
    </lineage>
</organism>
<keyword evidence="8" id="KW-0067">ATP-binding</keyword>
<dbReference type="NCBIfam" id="TIGR00150">
    <property type="entry name" value="T6A_YjeE"/>
    <property type="match status" value="1"/>
</dbReference>
<keyword evidence="5" id="KW-0819">tRNA processing</keyword>
<evidence type="ECO:0000256" key="8">
    <source>
        <dbReference type="ARBA" id="ARBA00022840"/>
    </source>
</evidence>
<dbReference type="GO" id="GO:0046872">
    <property type="term" value="F:metal ion binding"/>
    <property type="evidence" value="ECO:0007669"/>
    <property type="project" value="UniProtKB-KW"/>
</dbReference>
<dbReference type="Proteomes" id="UP000293162">
    <property type="component" value="Unassembled WGS sequence"/>
</dbReference>
<evidence type="ECO:0000313" key="12">
    <source>
        <dbReference type="Proteomes" id="UP000293162"/>
    </source>
</evidence>